<evidence type="ECO:0000313" key="4">
    <source>
        <dbReference type="Proteomes" id="UP000662783"/>
    </source>
</evidence>
<name>A0A975A2J0_9BACT</name>
<evidence type="ECO:0000256" key="2">
    <source>
        <dbReference type="ARBA" id="ARBA00022723"/>
    </source>
</evidence>
<gene>
    <name evidence="3" type="ORF">JR347_05800</name>
</gene>
<dbReference type="SUPFAM" id="SSF109854">
    <property type="entry name" value="DinB/YfiT-like putative metalloenzymes"/>
    <property type="match status" value="1"/>
</dbReference>
<dbReference type="InterPro" id="IPR034660">
    <property type="entry name" value="DinB/YfiT-like"/>
</dbReference>
<dbReference type="Gene3D" id="1.20.120.450">
    <property type="entry name" value="dinb family like domain"/>
    <property type="match status" value="1"/>
</dbReference>
<organism evidence="3 4">
    <name type="scientific">Fulvivirga lutea</name>
    <dbReference type="NCBI Taxonomy" id="2810512"/>
    <lineage>
        <taxon>Bacteria</taxon>
        <taxon>Pseudomonadati</taxon>
        <taxon>Bacteroidota</taxon>
        <taxon>Cytophagia</taxon>
        <taxon>Cytophagales</taxon>
        <taxon>Fulvivirgaceae</taxon>
        <taxon>Fulvivirga</taxon>
    </lineage>
</organism>
<comment type="similarity">
    <text evidence="1">Belongs to the DinB family.</text>
</comment>
<keyword evidence="2" id="KW-0479">Metal-binding</keyword>
<dbReference type="GO" id="GO:0046872">
    <property type="term" value="F:metal ion binding"/>
    <property type="evidence" value="ECO:0007669"/>
    <property type="project" value="UniProtKB-KW"/>
</dbReference>
<proteinExistence type="inferred from homology"/>
<dbReference type="InterPro" id="IPR007837">
    <property type="entry name" value="DinB"/>
</dbReference>
<dbReference type="Pfam" id="PF05163">
    <property type="entry name" value="DinB"/>
    <property type="match status" value="1"/>
</dbReference>
<dbReference type="EMBL" id="CP070608">
    <property type="protein sequence ID" value="QSE98592.1"/>
    <property type="molecule type" value="Genomic_DNA"/>
</dbReference>
<dbReference type="RefSeq" id="WP_205723106.1">
    <property type="nucleotide sequence ID" value="NZ_CP070608.1"/>
</dbReference>
<dbReference type="PANTHER" id="PTHR39473">
    <property type="match status" value="1"/>
</dbReference>
<dbReference type="PANTHER" id="PTHR39473:SF1">
    <property type="entry name" value="DINB-LIKE DOMAIN-CONTAINING PROTEIN"/>
    <property type="match status" value="1"/>
</dbReference>
<dbReference type="AlphaFoldDB" id="A0A975A2J0"/>
<reference evidence="3" key="1">
    <citation type="submission" date="2021-02" db="EMBL/GenBank/DDBJ databases">
        <title>Fulvivirga sp. S481 isolated from sea water.</title>
        <authorList>
            <person name="Bae S.S."/>
            <person name="Baek K."/>
        </authorList>
    </citation>
    <scope>NUCLEOTIDE SEQUENCE</scope>
    <source>
        <strain evidence="3">S481</strain>
    </source>
</reference>
<accession>A0A975A2J0</accession>
<keyword evidence="4" id="KW-1185">Reference proteome</keyword>
<sequence>MKLTEACKEILKQLDSVINSIKDEDFAKPIPSLNNSTIGQHVRHTLEFFTCLISSCKNGAVNYDKRDHDAVIEQDRTVAEAVIADIINFLDDAPSNIQLTLVANYNLYDEENTAIETNLYRELAYNIEHAIHHMALIKVGLKEIASYISLPSNFGVAVSTIKFQQAQVAK</sequence>
<dbReference type="Proteomes" id="UP000662783">
    <property type="component" value="Chromosome"/>
</dbReference>
<dbReference type="KEGG" id="fuv:JR347_05800"/>
<evidence type="ECO:0000313" key="3">
    <source>
        <dbReference type="EMBL" id="QSE98592.1"/>
    </source>
</evidence>
<evidence type="ECO:0000256" key="1">
    <source>
        <dbReference type="ARBA" id="ARBA00008635"/>
    </source>
</evidence>
<protein>
    <submittedName>
        <fullName evidence="3">DinB family protein</fullName>
    </submittedName>
</protein>